<feature type="compositionally biased region" description="Low complexity" evidence="1">
    <location>
        <begin position="145"/>
        <end position="186"/>
    </location>
</feature>
<feature type="compositionally biased region" description="Polar residues" evidence="1">
    <location>
        <begin position="90"/>
        <end position="101"/>
    </location>
</feature>
<dbReference type="EMBL" id="CP056066">
    <property type="protein sequence ID" value="UKJ89297.2"/>
    <property type="molecule type" value="Genomic_DNA"/>
</dbReference>
<reference evidence="2" key="1">
    <citation type="submission" date="2022-07" db="EMBL/GenBank/DDBJ databases">
        <title>Evaluation of T. orientalis genome assembly methods using nanopore sequencing and analysis of variation between genomes.</title>
        <authorList>
            <person name="Yam J."/>
            <person name="Micallef M.L."/>
            <person name="Liu M."/>
            <person name="Djordjevic S.P."/>
            <person name="Bogema D.R."/>
            <person name="Jenkins C."/>
        </authorList>
    </citation>
    <scope>NUCLEOTIDE SEQUENCE</scope>
    <source>
        <strain evidence="2">Fish Creek</strain>
    </source>
</reference>
<feature type="compositionally biased region" description="Gly residues" evidence="1">
    <location>
        <begin position="248"/>
        <end position="262"/>
    </location>
</feature>
<feature type="region of interest" description="Disordered" evidence="1">
    <location>
        <begin position="1"/>
        <end position="26"/>
    </location>
</feature>
<protein>
    <submittedName>
        <fullName evidence="2">Uncharacterized protein</fullName>
    </submittedName>
</protein>
<organism evidence="2 3">
    <name type="scientific">Theileria orientalis</name>
    <dbReference type="NCBI Taxonomy" id="68886"/>
    <lineage>
        <taxon>Eukaryota</taxon>
        <taxon>Sar</taxon>
        <taxon>Alveolata</taxon>
        <taxon>Apicomplexa</taxon>
        <taxon>Aconoidasida</taxon>
        <taxon>Piroplasmida</taxon>
        <taxon>Theileriidae</taxon>
        <taxon>Theileria</taxon>
    </lineage>
</organism>
<feature type="compositionally biased region" description="Polar residues" evidence="1">
    <location>
        <begin position="120"/>
        <end position="144"/>
    </location>
</feature>
<feature type="region of interest" description="Disordered" evidence="1">
    <location>
        <begin position="49"/>
        <end position="278"/>
    </location>
</feature>
<evidence type="ECO:0000256" key="1">
    <source>
        <dbReference type="SAM" id="MobiDB-lite"/>
    </source>
</evidence>
<gene>
    <name evidence="2" type="ORF">MACJ_002545</name>
</gene>
<name>A0A976QSS2_THEOR</name>
<dbReference type="Proteomes" id="UP000244803">
    <property type="component" value="Chromosome 3"/>
</dbReference>
<sequence length="1781" mass="202005">MPAGHQSVRAGDEADGSSGVASGEAGRANPFTVLLNELYPDFYTGWFSAVSDGSAASTPDKEADGDSTAGVSSLLKGSNASGGGSNGSGVLTSASSGLTSVSGNGSTSTPASPTSGGTNQSSGVTSGSTQDSKTGSEQSSSTPAAGTGSQQPSGQPSSGKGPAGSQSQSSSSTTQPQDSPASQSQSKESPASQSQSKESPASQSQSKESPASQSQSQTGKSQSSSSTSPSSTSGPSGKRDTSGQPAGTQGGGGGPPKGGSQGTGQAKPSTSKTGVDLNITSQEATNEFEYKKDGEYVTYSAKGNNAFKAVMDGTTEVWKTLDSSEYSLKVELDLMNNNARAVTIYFDDNKTKVLKNDAENDLWITIDTTKVNPCSLNINYSSETYLYKNEHKNNVRTFTTRSGFAFKCANEYIDGNKVEIWKTNNETEYGNKIEIDLMNDDAKVVTVYFVDKKTMVLKKDGKNEPWNEIDTSKVNPKSIDITDTKETYFYSNKLDKNVRTFTAKKGFAFNDAIEFIDDNKVEIWKADKENEYSNKIEVDLMNKDSKAVSIYVPRNKTTVLKKDGKNQPWNEIDLSKLNHMLVNINHQFDTYFYIYKLDKNIRRFTAKKGFAFNHVNDYANDNKFEIWKTNTETEYGNKIDIELMDNDLKLLTIYFGDDTTKLFSNDGKNEPWNEIDNNKINPRSVNITDTKESYFYSNKLYKNVRTFKAKKGFAFKGAIEFIDDNKVEIWKTDQESEYSHMIEVDHMNNDGKAVTLYLNDDRTKVFKKDGKNDSWNEIDVSKVNPKPINIDEDKQTYFYSNNLYKFFRLFMSKKGFAFNVVKDSNTDIWATTDESEYANKIILDHINNDLMLLTIYFTDDKNKLFTKEVKNDSWNEIDLSIVNPRSVNIKDNKDSYFYTNKLDKSVRTFVAKTGFAFNDVNDYIDGQKVEIWKTDQETEYGNKIRIDVMDNDLKLLTIYFADDTTKLFSKDGKYQPWNEIDTNKVNPRSVNITDTKESYFYSNKLDENVRTFESKKGFSFNIVNEIIDCNKVEIWKTDQESEYSNMIEVDLMNNDGKAVTLYMNDDRTKVFTKSGKNQPFTEIDTNKVNPKSMDITDDKQTYFYSNMLQGFTRTFESKKGFAFNVVKDSNTDIWATTDESEYANKIILDHINNDIKSVTIYLPEKKMKVFKKEGMNQPWDEIDTSKLNPESVDINYEHETNSYKNEFQGSTRTFEAQDGFSFNCIHEYVDGNKVEIWTTSNESEYVNKIEVDLINDSKAVVLYIDDDRTKVFKKDGKNEVWKEIDLSKVNPESVDINYEHKTHSFENELKGTFRTFTAKTGFVFNCAHEYINDNKVEIWKSDNESQYVNKIEVDSLDNDGKAVTIHLDGDKSKLFKKDSKNEPWTEIDVSKINAKSIDISSDKETYFHTYRFDNNVRTFEPKNGFAFNFVKCGNTDICTTSDETEYARKVEYAERYSGIFDLTIDLVNGNKKLFIKEEANDPWKEIDITIVHPKSVNIDYEHETHSYKNELHGKTRTFTAKNKFPFNVVNEGSGSNKVEIWKAEDESKYANKIEVDFLDNDGKSVTIHFPENKTKVFKKDGKNEVWKEIDLSKVNPESVDINYEHKTHSFENELKGTFRTFTAKTGFVFNCAHEYINDNKVEIWTTSNECEYSNKIEVDSLDNDGKALTIHMDGDKTKLFMKESKSDPWTEIDLSKVNLMLVNINYEHDTYFYSNKLDKNVRTFTAKQGFTFKGAHEYINDNKVEIWKSDQESECANKIEVERNNKVTIYIERVLVLIRGD</sequence>
<dbReference type="OrthoDB" id="363084at2759"/>
<feature type="compositionally biased region" description="Polar residues" evidence="1">
    <location>
        <begin position="266"/>
        <end position="278"/>
    </location>
</feature>
<feature type="compositionally biased region" description="Low complexity" evidence="1">
    <location>
        <begin position="102"/>
        <end position="119"/>
    </location>
</feature>
<proteinExistence type="predicted"/>
<feature type="compositionally biased region" description="Low complexity" evidence="1">
    <location>
        <begin position="212"/>
        <end position="247"/>
    </location>
</feature>
<feature type="compositionally biased region" description="Polar residues" evidence="1">
    <location>
        <begin position="187"/>
        <end position="211"/>
    </location>
</feature>
<evidence type="ECO:0000313" key="2">
    <source>
        <dbReference type="EMBL" id="UKJ89297.2"/>
    </source>
</evidence>
<accession>A0A976QSS2</accession>
<evidence type="ECO:0000313" key="3">
    <source>
        <dbReference type="Proteomes" id="UP000244803"/>
    </source>
</evidence>